<dbReference type="HAMAP" id="MF_01201">
    <property type="entry name" value="Ala_racemase"/>
    <property type="match status" value="1"/>
</dbReference>
<dbReference type="RefSeq" id="WP_159659949.1">
    <property type="nucleotide sequence ID" value="NZ_AQPF01000003.1"/>
</dbReference>
<feature type="active site" description="Proton acceptor; specific for D-alanine" evidence="4">
    <location>
        <position position="34"/>
    </location>
</feature>
<dbReference type="EMBL" id="AQPF01000003">
    <property type="protein sequence ID" value="KAF0807691.1"/>
    <property type="molecule type" value="Genomic_DNA"/>
</dbReference>
<dbReference type="NCBIfam" id="TIGR00492">
    <property type="entry name" value="alr"/>
    <property type="match status" value="1"/>
</dbReference>
<comment type="caution">
    <text evidence="6">The sequence shown here is derived from an EMBL/GenBank/DDBJ whole genome shotgun (WGS) entry which is preliminary data.</text>
</comment>
<dbReference type="PRINTS" id="PR00992">
    <property type="entry name" value="ALARACEMASE"/>
</dbReference>
<dbReference type="Gene3D" id="2.40.37.10">
    <property type="entry name" value="Lyase, Ornithine Decarboxylase, Chain A, domain 1"/>
    <property type="match status" value="1"/>
</dbReference>
<dbReference type="Gene3D" id="3.20.20.10">
    <property type="entry name" value="Alanine racemase"/>
    <property type="match status" value="1"/>
</dbReference>
<evidence type="ECO:0000256" key="1">
    <source>
        <dbReference type="ARBA" id="ARBA00001933"/>
    </source>
</evidence>
<feature type="binding site" evidence="4">
    <location>
        <position position="128"/>
    </location>
    <ligand>
        <name>substrate</name>
    </ligand>
</feature>
<feature type="active site" description="Proton acceptor; specific for L-alanine" evidence="4">
    <location>
        <position position="252"/>
    </location>
</feature>
<evidence type="ECO:0000256" key="4">
    <source>
        <dbReference type="HAMAP-Rule" id="MF_01201"/>
    </source>
</evidence>
<dbReference type="EC" id="5.1.1.1" evidence="4"/>
<keyword evidence="3 4" id="KW-0413">Isomerase</keyword>
<evidence type="ECO:0000256" key="2">
    <source>
        <dbReference type="ARBA" id="ARBA00022898"/>
    </source>
</evidence>
<dbReference type="InterPro" id="IPR009006">
    <property type="entry name" value="Ala_racemase/Decarboxylase_C"/>
</dbReference>
<name>A0ABQ6YC38_9GAMM</name>
<protein>
    <recommendedName>
        <fullName evidence="4">Alanine racemase</fullName>
        <ecNumber evidence="4">5.1.1.1</ecNumber>
    </recommendedName>
</protein>
<dbReference type="SMART" id="SM01005">
    <property type="entry name" value="Ala_racemase_C"/>
    <property type="match status" value="1"/>
</dbReference>
<dbReference type="InterPro" id="IPR000821">
    <property type="entry name" value="Ala_racemase"/>
</dbReference>
<dbReference type="InterPro" id="IPR011079">
    <property type="entry name" value="Ala_racemase_C"/>
</dbReference>
<keyword evidence="7" id="KW-1185">Reference proteome</keyword>
<dbReference type="CDD" id="cd06827">
    <property type="entry name" value="PLPDE_III_AR_proteobact"/>
    <property type="match status" value="1"/>
</dbReference>
<gene>
    <name evidence="6" type="ORF">A6D6_00688</name>
</gene>
<accession>A0ABQ6YC38</accession>
<evidence type="ECO:0000313" key="6">
    <source>
        <dbReference type="EMBL" id="KAF0807691.1"/>
    </source>
</evidence>
<dbReference type="Pfam" id="PF00842">
    <property type="entry name" value="Ala_racemase_C"/>
    <property type="match status" value="1"/>
</dbReference>
<comment type="similarity">
    <text evidence="4">Belongs to the alanine racemase family.</text>
</comment>
<dbReference type="InterPro" id="IPR001608">
    <property type="entry name" value="Ala_racemase_N"/>
</dbReference>
<feature type="modified residue" description="N6-(pyridoxal phosphate)lysine" evidence="4">
    <location>
        <position position="34"/>
    </location>
</feature>
<dbReference type="InterPro" id="IPR029066">
    <property type="entry name" value="PLP-binding_barrel"/>
</dbReference>
<dbReference type="PANTHER" id="PTHR30511:SF0">
    <property type="entry name" value="ALANINE RACEMASE, CATABOLIC-RELATED"/>
    <property type="match status" value="1"/>
</dbReference>
<comment type="cofactor">
    <cofactor evidence="1 4">
        <name>pyridoxal 5'-phosphate</name>
        <dbReference type="ChEBI" id="CHEBI:597326"/>
    </cofactor>
</comment>
<comment type="function">
    <text evidence="4">Catalyzes the interconversion of L-alanine and D-alanine. May also act on other amino acids.</text>
</comment>
<comment type="catalytic activity">
    <reaction evidence="4">
        <text>L-alanine = D-alanine</text>
        <dbReference type="Rhea" id="RHEA:20249"/>
        <dbReference type="ChEBI" id="CHEBI:57416"/>
        <dbReference type="ChEBI" id="CHEBI:57972"/>
        <dbReference type="EC" id="5.1.1.1"/>
    </reaction>
</comment>
<comment type="pathway">
    <text evidence="4">Amino-acid biosynthesis; D-alanine biosynthesis; D-alanine from L-alanine: step 1/1.</text>
</comment>
<feature type="domain" description="Alanine racemase C-terminal" evidence="5">
    <location>
        <begin position="231"/>
        <end position="354"/>
    </location>
</feature>
<dbReference type="Pfam" id="PF01168">
    <property type="entry name" value="Ala_racemase_N"/>
    <property type="match status" value="1"/>
</dbReference>
<evidence type="ECO:0000313" key="7">
    <source>
        <dbReference type="Proteomes" id="UP000771797"/>
    </source>
</evidence>
<proteinExistence type="inferred from homology"/>
<feature type="binding site" evidence="4">
    <location>
        <position position="300"/>
    </location>
    <ligand>
        <name>substrate</name>
    </ligand>
</feature>
<keyword evidence="2 4" id="KW-0663">Pyridoxal phosphate</keyword>
<evidence type="ECO:0000256" key="3">
    <source>
        <dbReference type="ARBA" id="ARBA00023235"/>
    </source>
</evidence>
<dbReference type="SUPFAM" id="SSF50621">
    <property type="entry name" value="Alanine racemase C-terminal domain-like"/>
    <property type="match status" value="1"/>
</dbReference>
<organism evidence="6 7">
    <name type="scientific">Alcanivorax xiamenensis</name>
    <dbReference type="NCBI Taxonomy" id="1177156"/>
    <lineage>
        <taxon>Bacteria</taxon>
        <taxon>Pseudomonadati</taxon>
        <taxon>Pseudomonadota</taxon>
        <taxon>Gammaproteobacteria</taxon>
        <taxon>Oceanospirillales</taxon>
        <taxon>Alcanivoracaceae</taxon>
        <taxon>Alcanivorax</taxon>
    </lineage>
</organism>
<dbReference type="PANTHER" id="PTHR30511">
    <property type="entry name" value="ALANINE RACEMASE"/>
    <property type="match status" value="1"/>
</dbReference>
<evidence type="ECO:0000259" key="5">
    <source>
        <dbReference type="SMART" id="SM01005"/>
    </source>
</evidence>
<sequence length="362" mass="38637">MRGTRLQIRPAALAHNAGVARTLANGAQVFAMIKANGYGHGLTLAADALAGQVDGLGVALLDEARAVREHGVREPVLVAEGFFDQEEIEEASRLDVEVVVHAPWQVALLRKRPAPLGVWLKINTGMNRLGMVPEQAREQAAILRAIPGVRLLGLMSHFACADQQDDPFSEQQLAAVLALSGELGLPVTAANSAALIRYPAARQQRVRPGIMLYGSSPFPWRSAGELGLRPTQRFSARLIAVNPIYAGQTVGYGATWTAPENGTIGVVAVGYGDGYPRHAPNGTPVAVNGRRTELVGRVSMDMITVRLDGLEARVGDEVELWGDTVSVDDVAAACGTISYELFCQVTSRPERVVDAGRQARSP</sequence>
<dbReference type="SUPFAM" id="SSF51419">
    <property type="entry name" value="PLP-binding barrel"/>
    <property type="match status" value="1"/>
</dbReference>
<reference evidence="6 7" key="1">
    <citation type="submission" date="2012-09" db="EMBL/GenBank/DDBJ databases">
        <title>Genome Sequence of alkane-degrading Bacterium Alcanivorax sp. 6-D-6.</title>
        <authorList>
            <person name="Lai Q."/>
            <person name="Shao Z."/>
        </authorList>
    </citation>
    <scope>NUCLEOTIDE SEQUENCE [LARGE SCALE GENOMIC DNA]</scope>
    <source>
        <strain evidence="6 7">6-D-6</strain>
    </source>
</reference>
<dbReference type="Proteomes" id="UP000771797">
    <property type="component" value="Unassembled WGS sequence"/>
</dbReference>